<dbReference type="AlphaFoldDB" id="A0A502GAU2"/>
<accession>A0A502GAU2</accession>
<dbReference type="Pfam" id="PF08660">
    <property type="entry name" value="Alg14"/>
    <property type="match status" value="1"/>
</dbReference>
<keyword evidence="4" id="KW-1133">Transmembrane helix</keyword>
<dbReference type="PANTHER" id="PTHR12154:SF4">
    <property type="entry name" value="UDP-N-ACETYLGLUCOSAMINE TRANSFERASE SUBUNIT ALG14 HOMOLOG"/>
    <property type="match status" value="1"/>
</dbReference>
<dbReference type="Proteomes" id="UP000317646">
    <property type="component" value="Unassembled WGS sequence"/>
</dbReference>
<evidence type="ECO:0000256" key="3">
    <source>
        <dbReference type="ARBA" id="ARBA00022824"/>
    </source>
</evidence>
<dbReference type="OrthoDB" id="555447at2"/>
<comment type="caution">
    <text evidence="6">The sequence shown here is derived from an EMBL/GenBank/DDBJ whole genome shotgun (WGS) entry which is preliminary data.</text>
</comment>
<name>A0A502GAU2_9BACT</name>
<dbReference type="RefSeq" id="WP_140469553.1">
    <property type="nucleotide sequence ID" value="NZ_RCYZ01000014.1"/>
</dbReference>
<protein>
    <submittedName>
        <fullName evidence="6">Polysaccharide biosynthesis protein</fullName>
    </submittedName>
</protein>
<gene>
    <name evidence="6" type="ORF">EAH73_21735</name>
</gene>
<dbReference type="NCBIfam" id="NF041549">
    <property type="entry name" value="PssD"/>
    <property type="match status" value="1"/>
</dbReference>
<sequence>MKIGIVFSGGGHYLEAMNACRTLVGQGQHSFFYVTYRQKHPPGGGARVHYVAHPKHGWAARRLWLLLINFVQSLAVYAKEKPDLIISTGADVTLSIMLITKLFGKKVVFIESGANVTQPSLTGRLIYRFADLFIIQWQELKTHYPRAIYGGPLL</sequence>
<dbReference type="GO" id="GO:0004577">
    <property type="term" value="F:N-acetylglucosaminyldiphosphodolichol N-acetylglucosaminyltransferase activity"/>
    <property type="evidence" value="ECO:0007669"/>
    <property type="project" value="TreeGrafter"/>
</dbReference>
<dbReference type="SUPFAM" id="SSF53756">
    <property type="entry name" value="UDP-Glycosyltransferase/glycogen phosphorylase"/>
    <property type="match status" value="1"/>
</dbReference>
<dbReference type="GO" id="GO:0006488">
    <property type="term" value="P:dolichol-linked oligosaccharide biosynthetic process"/>
    <property type="evidence" value="ECO:0007669"/>
    <property type="project" value="InterPro"/>
</dbReference>
<keyword evidence="2" id="KW-0812">Transmembrane</keyword>
<dbReference type="PANTHER" id="PTHR12154">
    <property type="entry name" value="GLYCOSYL TRANSFERASE-RELATED"/>
    <property type="match status" value="1"/>
</dbReference>
<comment type="subcellular location">
    <subcellularLocation>
        <location evidence="1">Endoplasmic reticulum membrane</location>
        <topology evidence="1">Single-pass membrane protein</topology>
    </subcellularLocation>
</comment>
<evidence type="ECO:0000313" key="7">
    <source>
        <dbReference type="Proteomes" id="UP000317646"/>
    </source>
</evidence>
<reference evidence="6 7" key="1">
    <citation type="journal article" date="2019" name="Environ. Microbiol.">
        <title>Species interactions and distinct microbial communities in high Arctic permafrost affected cryosols are associated with the CH4 and CO2 gas fluxes.</title>
        <authorList>
            <person name="Altshuler I."/>
            <person name="Hamel J."/>
            <person name="Turney S."/>
            <person name="Magnuson E."/>
            <person name="Levesque R."/>
            <person name="Greer C."/>
            <person name="Whyte L.G."/>
        </authorList>
    </citation>
    <scope>NUCLEOTIDE SEQUENCE [LARGE SCALE GENOMIC DNA]</scope>
    <source>
        <strain evidence="6 7">S9.2P</strain>
    </source>
</reference>
<keyword evidence="5" id="KW-0472">Membrane</keyword>
<evidence type="ECO:0000256" key="5">
    <source>
        <dbReference type="ARBA" id="ARBA00023136"/>
    </source>
</evidence>
<proteinExistence type="predicted"/>
<dbReference type="InterPro" id="IPR013969">
    <property type="entry name" value="Oligosacch_biosynth_Alg14"/>
</dbReference>
<keyword evidence="7" id="KW-1185">Reference proteome</keyword>
<evidence type="ECO:0000256" key="1">
    <source>
        <dbReference type="ARBA" id="ARBA00004389"/>
    </source>
</evidence>
<keyword evidence="3" id="KW-0256">Endoplasmic reticulum</keyword>
<dbReference type="EMBL" id="RCYZ01000014">
    <property type="protein sequence ID" value="TPG58944.1"/>
    <property type="molecule type" value="Genomic_DNA"/>
</dbReference>
<evidence type="ECO:0000256" key="4">
    <source>
        <dbReference type="ARBA" id="ARBA00022989"/>
    </source>
</evidence>
<dbReference type="Gene3D" id="3.40.50.2000">
    <property type="entry name" value="Glycogen Phosphorylase B"/>
    <property type="match status" value="1"/>
</dbReference>
<evidence type="ECO:0000256" key="2">
    <source>
        <dbReference type="ARBA" id="ARBA00022692"/>
    </source>
</evidence>
<organism evidence="6 7">
    <name type="scientific">Hymenobacter nivis</name>
    <dbReference type="NCBI Taxonomy" id="1850093"/>
    <lineage>
        <taxon>Bacteria</taxon>
        <taxon>Pseudomonadati</taxon>
        <taxon>Bacteroidota</taxon>
        <taxon>Cytophagia</taxon>
        <taxon>Cytophagales</taxon>
        <taxon>Hymenobacteraceae</taxon>
        <taxon>Hymenobacter</taxon>
    </lineage>
</organism>
<evidence type="ECO:0000313" key="6">
    <source>
        <dbReference type="EMBL" id="TPG58944.1"/>
    </source>
</evidence>